<evidence type="ECO:0008006" key="5">
    <source>
        <dbReference type="Google" id="ProtNLM"/>
    </source>
</evidence>
<organism evidence="3 4">
    <name type="scientific">Fistulina hepatica ATCC 64428</name>
    <dbReference type="NCBI Taxonomy" id="1128425"/>
    <lineage>
        <taxon>Eukaryota</taxon>
        <taxon>Fungi</taxon>
        <taxon>Dikarya</taxon>
        <taxon>Basidiomycota</taxon>
        <taxon>Agaricomycotina</taxon>
        <taxon>Agaricomycetes</taxon>
        <taxon>Agaricomycetidae</taxon>
        <taxon>Agaricales</taxon>
        <taxon>Fistulinaceae</taxon>
        <taxon>Fistulina</taxon>
    </lineage>
</organism>
<dbReference type="PANTHER" id="PTHR43827:SF3">
    <property type="entry name" value="NADP-DEPENDENT OXIDOREDUCTASE DOMAIN-CONTAINING PROTEIN"/>
    <property type="match status" value="1"/>
</dbReference>
<keyword evidence="1" id="KW-0521">NADP</keyword>
<dbReference type="SUPFAM" id="SSF51430">
    <property type="entry name" value="NAD(P)-linked oxidoreductase"/>
    <property type="match status" value="1"/>
</dbReference>
<dbReference type="Proteomes" id="UP000054144">
    <property type="component" value="Unassembled WGS sequence"/>
</dbReference>
<dbReference type="PANTHER" id="PTHR43827">
    <property type="entry name" value="2,5-DIKETO-D-GLUCONIC ACID REDUCTASE"/>
    <property type="match status" value="1"/>
</dbReference>
<proteinExistence type="predicted"/>
<dbReference type="OrthoDB" id="416253at2759"/>
<dbReference type="AlphaFoldDB" id="A0A0D7A9J9"/>
<gene>
    <name evidence="3" type="ORF">FISHEDRAFT_74746</name>
</gene>
<keyword evidence="2" id="KW-0560">Oxidoreductase</keyword>
<name>A0A0D7A9J9_9AGAR</name>
<protein>
    <recommendedName>
        <fullName evidence="5">Aldo/keto reductase</fullName>
    </recommendedName>
</protein>
<dbReference type="EMBL" id="KN881948">
    <property type="protein sequence ID" value="KIY47340.1"/>
    <property type="molecule type" value="Genomic_DNA"/>
</dbReference>
<sequence>MAFKLQVLCPKVIQIVNTRDSGRLYSVPTIELSTGMEVPWLGWGNGSGNARKTAFESGKIALASGFQHIDTAQGYGNEVETGNTIRISGIPKDNIFVTSKREPRLISFRLLLYHIHAFYHSISDR</sequence>
<dbReference type="InterPro" id="IPR020471">
    <property type="entry name" value="AKR"/>
</dbReference>
<reference evidence="3 4" key="1">
    <citation type="journal article" date="2015" name="Fungal Genet. Biol.">
        <title>Evolution of novel wood decay mechanisms in Agaricales revealed by the genome sequences of Fistulina hepatica and Cylindrobasidium torrendii.</title>
        <authorList>
            <person name="Floudas D."/>
            <person name="Held B.W."/>
            <person name="Riley R."/>
            <person name="Nagy L.G."/>
            <person name="Koehler G."/>
            <person name="Ransdell A.S."/>
            <person name="Younus H."/>
            <person name="Chow J."/>
            <person name="Chiniquy J."/>
            <person name="Lipzen A."/>
            <person name="Tritt A."/>
            <person name="Sun H."/>
            <person name="Haridas S."/>
            <person name="LaButti K."/>
            <person name="Ohm R.A."/>
            <person name="Kues U."/>
            <person name="Blanchette R.A."/>
            <person name="Grigoriev I.V."/>
            <person name="Minto R.E."/>
            <person name="Hibbett D.S."/>
        </authorList>
    </citation>
    <scope>NUCLEOTIDE SEQUENCE [LARGE SCALE GENOMIC DNA]</scope>
    <source>
        <strain evidence="3 4">ATCC 64428</strain>
    </source>
</reference>
<evidence type="ECO:0000256" key="2">
    <source>
        <dbReference type="ARBA" id="ARBA00023002"/>
    </source>
</evidence>
<evidence type="ECO:0000313" key="3">
    <source>
        <dbReference type="EMBL" id="KIY47340.1"/>
    </source>
</evidence>
<dbReference type="Gene3D" id="3.20.20.100">
    <property type="entry name" value="NADP-dependent oxidoreductase domain"/>
    <property type="match status" value="1"/>
</dbReference>
<dbReference type="GO" id="GO:0016616">
    <property type="term" value="F:oxidoreductase activity, acting on the CH-OH group of donors, NAD or NADP as acceptor"/>
    <property type="evidence" value="ECO:0007669"/>
    <property type="project" value="UniProtKB-ARBA"/>
</dbReference>
<dbReference type="InterPro" id="IPR036812">
    <property type="entry name" value="NAD(P)_OxRdtase_dom_sf"/>
</dbReference>
<evidence type="ECO:0000256" key="1">
    <source>
        <dbReference type="ARBA" id="ARBA00022857"/>
    </source>
</evidence>
<evidence type="ECO:0000313" key="4">
    <source>
        <dbReference type="Proteomes" id="UP000054144"/>
    </source>
</evidence>
<keyword evidence="4" id="KW-1185">Reference proteome</keyword>
<accession>A0A0D7A9J9</accession>